<proteinExistence type="predicted"/>
<keyword evidence="2" id="KW-1185">Reference proteome</keyword>
<reference evidence="1 2" key="1">
    <citation type="submission" date="2017-11" db="EMBL/GenBank/DDBJ databases">
        <title>Taxonomic description and genome sequences of Spirosoma HA7 sp. nov., isolated from pollen microhabitat of Corylus avellana.</title>
        <authorList>
            <person name="Ambika Manirajan B."/>
            <person name="Suarez C."/>
            <person name="Ratering S."/>
            <person name="Geissler-Plaum R."/>
            <person name="Cardinale M."/>
            <person name="Sylvia S."/>
        </authorList>
    </citation>
    <scope>NUCLEOTIDE SEQUENCE [LARGE SCALE GENOMIC DNA]</scope>
    <source>
        <strain evidence="1 2">HA7</strain>
    </source>
</reference>
<protein>
    <submittedName>
        <fullName evidence="1">Uncharacterized protein</fullName>
    </submittedName>
</protein>
<dbReference type="EMBL" id="CP025096">
    <property type="protein sequence ID" value="AUD06068.1"/>
    <property type="molecule type" value="Genomic_DNA"/>
</dbReference>
<evidence type="ECO:0000313" key="1">
    <source>
        <dbReference type="EMBL" id="AUD06068.1"/>
    </source>
</evidence>
<name>A0A2K8Z882_9BACT</name>
<dbReference type="Proteomes" id="UP000232883">
    <property type="component" value="Chromosome"/>
</dbReference>
<dbReference type="AlphaFoldDB" id="A0A2K8Z882"/>
<organism evidence="1 2">
    <name type="scientific">Spirosoma pollinicola</name>
    <dbReference type="NCBI Taxonomy" id="2057025"/>
    <lineage>
        <taxon>Bacteria</taxon>
        <taxon>Pseudomonadati</taxon>
        <taxon>Bacteroidota</taxon>
        <taxon>Cytophagia</taxon>
        <taxon>Cytophagales</taxon>
        <taxon>Cytophagaceae</taxon>
        <taxon>Spirosoma</taxon>
    </lineage>
</organism>
<evidence type="ECO:0000313" key="2">
    <source>
        <dbReference type="Proteomes" id="UP000232883"/>
    </source>
</evidence>
<gene>
    <name evidence="1" type="ORF">CWM47_32025</name>
</gene>
<dbReference type="KEGG" id="spir:CWM47_32025"/>
<dbReference type="RefSeq" id="WP_100992619.1">
    <property type="nucleotide sequence ID" value="NZ_CP025096.1"/>
</dbReference>
<sequence length="86" mass="9941">MLKKRVANTFRVYPPDYWTSGVNSPGFDLLSKLADKGHILVKARLFEESSWTQLPLEAFDEHPVLPAIRQLEEDWQRILTKPFNGS</sequence>
<accession>A0A2K8Z882</accession>
<dbReference type="OrthoDB" id="963735at2"/>